<keyword evidence="2" id="KW-1185">Reference proteome</keyword>
<proteinExistence type="predicted"/>
<reference evidence="1 2" key="1">
    <citation type="journal article" date="2022" name="Front. Cell. Infect. Microbiol.">
        <title>The Genomes of Two Strains of Taenia crassiceps the Animal Model for the Study of Human Cysticercosis.</title>
        <authorList>
            <person name="Bobes R.J."/>
            <person name="Estrada K."/>
            <person name="Rios-Valencia D.G."/>
            <person name="Calderon-Gallegos A."/>
            <person name="de la Torre P."/>
            <person name="Carrero J.C."/>
            <person name="Sanchez-Flores A."/>
            <person name="Laclette J.P."/>
        </authorList>
    </citation>
    <scope>NUCLEOTIDE SEQUENCE [LARGE SCALE GENOMIC DNA]</scope>
    <source>
        <strain evidence="1">WFUcys</strain>
    </source>
</reference>
<sequence>MKACRSAAAADEETVDDVGRCGALPSCRSGWRSCHPPLHAYHQCCCRAYMHKAFDCPAKKPVHPQRSLGLWN</sequence>
<dbReference type="Proteomes" id="UP001651158">
    <property type="component" value="Unassembled WGS sequence"/>
</dbReference>
<gene>
    <name evidence="1" type="ORF">TcWFU_001761</name>
</gene>
<name>A0ABR4Q1M4_9CEST</name>
<evidence type="ECO:0000313" key="1">
    <source>
        <dbReference type="EMBL" id="KAL5103481.1"/>
    </source>
</evidence>
<protein>
    <submittedName>
        <fullName evidence="1">Uncharacterized protein</fullName>
    </submittedName>
</protein>
<comment type="caution">
    <text evidence="1">The sequence shown here is derived from an EMBL/GenBank/DDBJ whole genome shotgun (WGS) entry which is preliminary data.</text>
</comment>
<dbReference type="EMBL" id="JAKROA010000017">
    <property type="protein sequence ID" value="KAL5103481.1"/>
    <property type="molecule type" value="Genomic_DNA"/>
</dbReference>
<organism evidence="1 2">
    <name type="scientific">Taenia crassiceps</name>
    <dbReference type="NCBI Taxonomy" id="6207"/>
    <lineage>
        <taxon>Eukaryota</taxon>
        <taxon>Metazoa</taxon>
        <taxon>Spiralia</taxon>
        <taxon>Lophotrochozoa</taxon>
        <taxon>Platyhelminthes</taxon>
        <taxon>Cestoda</taxon>
        <taxon>Eucestoda</taxon>
        <taxon>Cyclophyllidea</taxon>
        <taxon>Taeniidae</taxon>
        <taxon>Taenia</taxon>
    </lineage>
</organism>
<accession>A0ABR4Q1M4</accession>
<evidence type="ECO:0000313" key="2">
    <source>
        <dbReference type="Proteomes" id="UP001651158"/>
    </source>
</evidence>